<evidence type="ECO:0008006" key="8">
    <source>
        <dbReference type="Google" id="ProtNLM"/>
    </source>
</evidence>
<sequence>MLRKNSVTDKDMRLKLACLAILSSVLLSTNLKMKMLKEYAELLGDLEDFFAFPWGRLAFDMLMSSIKNRDEVSLSQDTITLKGFALALQLVIVEAVPSLTEVVQEACSSSDSDSEDEEIEGMIYKPKKQTLNPAHAREVDKKCEVLVRSIIPDDPALPVDESVLKWADEVYDVKVENLLKLISLNHVFTKEMFKGGALKLDVQRMREKPKAPGRKKRAIQKDKSSTAVDESRIIAIVSGLLKPEIERVDGHVASALSSVRDVSSAALSYQASVVSSVEAMLKAFKKDILTSVGNANGKGCVGTEPTTPPADTTFKGVTSANLSVGGPDANDAIIVNVLDNISHYSTPPGSADRSALYEGRSRNVRGELTSCPRMDNENHGVTAFSANSKTNEQIEPAGTPSFSLGFTQDQPPPVPVVDDEMGDNGDGDRCEPVVDTKPRRTSKRLRLVPPPLITDYQCETAILNRARESKLVGSNYYELPVIRGKFAKLSSIVKKPCVINVAGLSVTAKDITDIAERTRPLSAKDSLDFELILQVGLLLSFLCGSTKPEFLDSRFVSMLCRSYERFRKSKTKASYVFLKGLVDCAVKSCSSGNASTRFYLPLHVQKKHWIGLCVDFTDAKIYVFDCNQAVRSDSELTQDLLPISDMFPYLLKFSGLLAVFGNKPLCAERIKVITDEAQRAAVMVYEFHEKL</sequence>
<dbReference type="PANTHER" id="PTHR48449:SF2">
    <property type="entry name" value="UBIQUITIN-LIKE PROTEASE FAMILY PROFILE DOMAIN-CONTAINING PROTEIN"/>
    <property type="match status" value="1"/>
</dbReference>
<evidence type="ECO:0000313" key="7">
    <source>
        <dbReference type="Proteomes" id="UP000266723"/>
    </source>
</evidence>
<evidence type="ECO:0000313" key="6">
    <source>
        <dbReference type="EMBL" id="KAF3563377.1"/>
    </source>
</evidence>
<evidence type="ECO:0000256" key="3">
    <source>
        <dbReference type="ARBA" id="ARBA00022801"/>
    </source>
</evidence>
<comment type="caution">
    <text evidence="6">The sequence shown here is derived from an EMBL/GenBank/DDBJ whole genome shotgun (WGS) entry which is preliminary data.</text>
</comment>
<dbReference type="SUPFAM" id="SSF54001">
    <property type="entry name" value="Cysteine proteinases"/>
    <property type="match status" value="1"/>
</dbReference>
<keyword evidence="3" id="KW-0378">Hydrolase</keyword>
<evidence type="ECO:0000259" key="4">
    <source>
        <dbReference type="Pfam" id="PF02902"/>
    </source>
</evidence>
<dbReference type="PANTHER" id="PTHR48449">
    <property type="entry name" value="DUF1985 DOMAIN-CONTAINING PROTEIN"/>
    <property type="match status" value="1"/>
</dbReference>
<dbReference type="Pfam" id="PF09331">
    <property type="entry name" value="DUF1985"/>
    <property type="match status" value="1"/>
</dbReference>
<dbReference type="InterPro" id="IPR015410">
    <property type="entry name" value="DUF1985"/>
</dbReference>
<dbReference type="InterPro" id="IPR038765">
    <property type="entry name" value="Papain-like_cys_pep_sf"/>
</dbReference>
<dbReference type="EMBL" id="QGKV02000759">
    <property type="protein sequence ID" value="KAF3563377.1"/>
    <property type="molecule type" value="Genomic_DNA"/>
</dbReference>
<comment type="similarity">
    <text evidence="1">Belongs to the peptidase C48 family.</text>
</comment>
<dbReference type="Proteomes" id="UP000266723">
    <property type="component" value="Unassembled WGS sequence"/>
</dbReference>
<proteinExistence type="inferred from homology"/>
<feature type="domain" description="Ubiquitin-like protease family profile" evidence="4">
    <location>
        <begin position="549"/>
        <end position="652"/>
    </location>
</feature>
<protein>
    <recommendedName>
        <fullName evidence="8">Ubiquitin-like protease family profile domain-containing protein</fullName>
    </recommendedName>
</protein>
<evidence type="ECO:0000256" key="2">
    <source>
        <dbReference type="ARBA" id="ARBA00022670"/>
    </source>
</evidence>
<dbReference type="InterPro" id="IPR003653">
    <property type="entry name" value="Peptidase_C48_C"/>
</dbReference>
<accession>A0ABQ7CU29</accession>
<organism evidence="6 7">
    <name type="scientific">Brassica cretica</name>
    <name type="common">Mustard</name>
    <dbReference type="NCBI Taxonomy" id="69181"/>
    <lineage>
        <taxon>Eukaryota</taxon>
        <taxon>Viridiplantae</taxon>
        <taxon>Streptophyta</taxon>
        <taxon>Embryophyta</taxon>
        <taxon>Tracheophyta</taxon>
        <taxon>Spermatophyta</taxon>
        <taxon>Magnoliopsida</taxon>
        <taxon>eudicotyledons</taxon>
        <taxon>Gunneridae</taxon>
        <taxon>Pentapetalae</taxon>
        <taxon>rosids</taxon>
        <taxon>malvids</taxon>
        <taxon>Brassicales</taxon>
        <taxon>Brassicaceae</taxon>
        <taxon>Brassiceae</taxon>
        <taxon>Brassica</taxon>
    </lineage>
</organism>
<evidence type="ECO:0000259" key="5">
    <source>
        <dbReference type="Pfam" id="PF09331"/>
    </source>
</evidence>
<reference evidence="6 7" key="1">
    <citation type="journal article" date="2020" name="BMC Genomics">
        <title>Intraspecific diversification of the crop wild relative Brassica cretica Lam. using demographic model selection.</title>
        <authorList>
            <person name="Kioukis A."/>
            <person name="Michalopoulou V.A."/>
            <person name="Briers L."/>
            <person name="Pirintsos S."/>
            <person name="Studholme D.J."/>
            <person name="Pavlidis P."/>
            <person name="Sarris P.F."/>
        </authorList>
    </citation>
    <scope>NUCLEOTIDE SEQUENCE [LARGE SCALE GENOMIC DNA]</scope>
    <source>
        <strain evidence="7">cv. PFS-1207/04</strain>
    </source>
</reference>
<keyword evidence="7" id="KW-1185">Reference proteome</keyword>
<feature type="domain" description="DUF1985" evidence="5">
    <location>
        <begin position="1"/>
        <end position="65"/>
    </location>
</feature>
<gene>
    <name evidence="6" type="ORF">DY000_02015230</name>
</gene>
<keyword evidence="2" id="KW-0645">Protease</keyword>
<name>A0ABQ7CU29_BRACR</name>
<evidence type="ECO:0000256" key="1">
    <source>
        <dbReference type="ARBA" id="ARBA00005234"/>
    </source>
</evidence>
<dbReference type="Pfam" id="PF02902">
    <property type="entry name" value="Peptidase_C48"/>
    <property type="match status" value="1"/>
</dbReference>